<reference evidence="5 6" key="1">
    <citation type="submission" date="2016-10" db="EMBL/GenBank/DDBJ databases">
        <title>Proteomics and genomics reveal pathogen-plant mechanisms compatible with a hemibiotrophic lifestyle of Diplodia corticola.</title>
        <authorList>
            <person name="Fernandes I."/>
            <person name="De Jonge R."/>
            <person name="Van De Peer Y."/>
            <person name="Devreese B."/>
            <person name="Alves A."/>
            <person name="Esteves A.C."/>
        </authorList>
    </citation>
    <scope>NUCLEOTIDE SEQUENCE [LARGE SCALE GENOMIC DNA]</scope>
    <source>
        <strain evidence="5 6">CBS 112549</strain>
    </source>
</reference>
<dbReference type="GO" id="GO:0005737">
    <property type="term" value="C:cytoplasm"/>
    <property type="evidence" value="ECO:0007669"/>
    <property type="project" value="TreeGrafter"/>
</dbReference>
<dbReference type="PANTHER" id="PTHR31811:SF0">
    <property type="entry name" value="TRNA A64-2'-O-RIBOSYLPHOSPHATE TRANSFERASE"/>
    <property type="match status" value="1"/>
</dbReference>
<feature type="compositionally biased region" description="Pro residues" evidence="1">
    <location>
        <begin position="513"/>
        <end position="534"/>
    </location>
</feature>
<feature type="region of interest" description="Disordered" evidence="1">
    <location>
        <begin position="504"/>
        <end position="598"/>
    </location>
</feature>
<feature type="region of interest" description="Disordered" evidence="1">
    <location>
        <begin position="209"/>
        <end position="241"/>
    </location>
</feature>
<dbReference type="STRING" id="236234.A0A1J9SGK2"/>
<organism evidence="5 6">
    <name type="scientific">Diplodia corticola</name>
    <dbReference type="NCBI Taxonomy" id="236234"/>
    <lineage>
        <taxon>Eukaryota</taxon>
        <taxon>Fungi</taxon>
        <taxon>Dikarya</taxon>
        <taxon>Ascomycota</taxon>
        <taxon>Pezizomycotina</taxon>
        <taxon>Dothideomycetes</taxon>
        <taxon>Dothideomycetes incertae sedis</taxon>
        <taxon>Botryosphaeriales</taxon>
        <taxon>Botryosphaeriaceae</taxon>
        <taxon>Diplodia</taxon>
    </lineage>
</organism>
<dbReference type="Proteomes" id="UP000183809">
    <property type="component" value="Unassembled WGS sequence"/>
</dbReference>
<gene>
    <name evidence="5" type="ORF">BKCO1_3000139</name>
</gene>
<feature type="domain" description="Rit1 DUSP-like" evidence="2">
    <location>
        <begin position="385"/>
        <end position="495"/>
    </location>
</feature>
<keyword evidence="5" id="KW-0808">Transferase</keyword>
<evidence type="ECO:0000256" key="1">
    <source>
        <dbReference type="SAM" id="MobiDB-lite"/>
    </source>
</evidence>
<feature type="domain" description="DUF6314" evidence="4">
    <location>
        <begin position="567"/>
        <end position="769"/>
    </location>
</feature>
<keyword evidence="6" id="KW-1185">Reference proteome</keyword>
<sequence length="770" mass="81445">MSKPIQTSDIIFPELSTDFSTTLSTLKRATLSISNRLRSISEDADFVCEVADAYRRPLVANERCGSWYIPPDRKAASAYFKSTDGHTGEWSFSLRRLNIQVLEVVGANDGCIIVDSTRRGKRMPDALSKTVPIWCAIWNALLFPPSTSTSPSPSPPNNIPLHLPPTTVSASEHAQIASLLPSFLASARALNLPLARLRTLVKKPLRPLWVTRDSPLPPPPPTHHHHPDDENDENDENNDLSFPAFHPVVLCTASRRVPGGEASEAGYVQGAGDDAEGWARGLTPGLFWENAAALLGAAEGELPALVGGLVADAAATAGGGSGGGGGVDAVRMAPAGWVWVCAADALRGEDRARGRFDAVIECGGGAPDEAVMAGREFKDGGGGGYLHLRCGTGKLGSRDLRNEISKIEAFVRRRCLPGEEGSPKNLAICCPTGKDLSVGVALAVLCLYADDEGHPTTSAQPITKAFIRQRLSWIMTAFPAASPSRATLQSVNAFLFSYDPRAESNNTCNPRGPVQPPPINSTAPAPAPLHPPPTFSKTFAALATTTTPTTTTTGDNHQQQQQPSRPWSLTRTLTSRLPPSRGGTPSARFTGTATFTPRGVPVPVPVSSPPHSPHSATAAASGSAASELLYAEEGVLAIEDEATGRTGVEMAAGRRYVWRYEGGGGTGGGGGGGEGGERVSIWFVKVGDHDDDGGVEVDYLFLDMEVQVDGGEGEGERLRAKGRHPCGEDVYDAEFVFGGGGSEGGEWMVVTYVVKGPKKDYVSETRYTRG</sequence>
<evidence type="ECO:0000259" key="2">
    <source>
        <dbReference type="Pfam" id="PF04179"/>
    </source>
</evidence>
<dbReference type="InterPro" id="IPR033421">
    <property type="entry name" value="Rit1_DUSP-like"/>
</dbReference>
<dbReference type="OrthoDB" id="45256at2759"/>
<protein>
    <submittedName>
        <fullName evidence="5">Trna a64-2-o-ribosylphosphate transferase</fullName>
    </submittedName>
</protein>
<dbReference type="EMBL" id="MNUE01000003">
    <property type="protein sequence ID" value="OJD38924.1"/>
    <property type="molecule type" value="Genomic_DNA"/>
</dbReference>
<evidence type="ECO:0000313" key="6">
    <source>
        <dbReference type="Proteomes" id="UP000183809"/>
    </source>
</evidence>
<dbReference type="GeneID" id="31014290"/>
<comment type="caution">
    <text evidence="5">The sequence shown here is derived from an EMBL/GenBank/DDBJ whole genome shotgun (WGS) entry which is preliminary data.</text>
</comment>
<dbReference type="PANTHER" id="PTHR31811">
    <property type="entry name" value="TRNA A64-2'-O-RIBOSYLPHOSPHATE TRANSFERASE"/>
    <property type="match status" value="1"/>
</dbReference>
<name>A0A1J9SGK2_9PEZI</name>
<accession>A0A1J9SGK2</accession>
<evidence type="ECO:0000259" key="4">
    <source>
        <dbReference type="Pfam" id="PF19834"/>
    </source>
</evidence>
<feature type="domain" description="Rit1 N-terminal" evidence="3">
    <location>
        <begin position="26"/>
        <end position="310"/>
    </location>
</feature>
<feature type="compositionally biased region" description="Low complexity" evidence="1">
    <location>
        <begin position="544"/>
        <end position="553"/>
    </location>
</feature>
<dbReference type="RefSeq" id="XP_020134535.1">
    <property type="nucleotide sequence ID" value="XM_020274029.1"/>
</dbReference>
<proteinExistence type="predicted"/>
<feature type="compositionally biased region" description="Acidic residues" evidence="1">
    <location>
        <begin position="229"/>
        <end position="238"/>
    </location>
</feature>
<evidence type="ECO:0000313" key="5">
    <source>
        <dbReference type="EMBL" id="OJD38924.1"/>
    </source>
</evidence>
<dbReference type="GO" id="GO:0043399">
    <property type="term" value="F:tRNA adenosine(64)-2'-O-ribosylphosphate transferase activity"/>
    <property type="evidence" value="ECO:0007669"/>
    <property type="project" value="InterPro"/>
</dbReference>
<dbReference type="Pfam" id="PF04179">
    <property type="entry name" value="Init_tRNA_PT"/>
    <property type="match status" value="1"/>
</dbReference>
<dbReference type="GO" id="GO:0019988">
    <property type="term" value="P:charged-tRNA amino acid modification"/>
    <property type="evidence" value="ECO:0007669"/>
    <property type="project" value="InterPro"/>
</dbReference>
<feature type="region of interest" description="Disordered" evidence="1">
    <location>
        <begin position="146"/>
        <end position="166"/>
    </location>
</feature>
<dbReference type="InterPro" id="IPR033449">
    <property type="entry name" value="Rit1_N"/>
</dbReference>
<dbReference type="InterPro" id="IPR045632">
    <property type="entry name" value="DUF6314"/>
</dbReference>
<evidence type="ECO:0000259" key="3">
    <source>
        <dbReference type="Pfam" id="PF17184"/>
    </source>
</evidence>
<dbReference type="Pfam" id="PF19834">
    <property type="entry name" value="DUF6314"/>
    <property type="match status" value="1"/>
</dbReference>
<dbReference type="Pfam" id="PF17184">
    <property type="entry name" value="Rit1_C"/>
    <property type="match status" value="1"/>
</dbReference>
<feature type="compositionally biased region" description="Polar residues" evidence="1">
    <location>
        <begin position="554"/>
        <end position="577"/>
    </location>
</feature>
<dbReference type="InterPro" id="IPR007306">
    <property type="entry name" value="Rit1"/>
</dbReference>
<dbReference type="AlphaFoldDB" id="A0A1J9SGK2"/>